<feature type="region of interest" description="Disordered" evidence="1">
    <location>
        <begin position="1"/>
        <end position="21"/>
    </location>
</feature>
<evidence type="ECO:0000313" key="2">
    <source>
        <dbReference type="EMBL" id="GAN08553.1"/>
    </source>
</evidence>
<proteinExistence type="predicted"/>
<keyword evidence="3" id="KW-1185">Reference proteome</keyword>
<dbReference type="STRING" id="91626.A0A0C9N1T6"/>
<accession>A0A0C9N1T6</accession>
<dbReference type="AlphaFoldDB" id="A0A0C9N1T6"/>
<dbReference type="Proteomes" id="UP000053815">
    <property type="component" value="Unassembled WGS sequence"/>
</dbReference>
<reference evidence="2" key="1">
    <citation type="submission" date="2014-09" db="EMBL/GenBank/DDBJ databases">
        <title>Draft genome sequence of an oleaginous Mucoromycotina fungus Mucor ambiguus NBRC6742.</title>
        <authorList>
            <person name="Takeda I."/>
            <person name="Yamane N."/>
            <person name="Morita T."/>
            <person name="Tamano K."/>
            <person name="Machida M."/>
            <person name="Baker S."/>
            <person name="Koike H."/>
        </authorList>
    </citation>
    <scope>NUCLEOTIDE SEQUENCE</scope>
    <source>
        <strain evidence="2">NBRC 6742</strain>
    </source>
</reference>
<protein>
    <submittedName>
        <fullName evidence="2">Uncharacterized protein</fullName>
    </submittedName>
</protein>
<evidence type="ECO:0000313" key="3">
    <source>
        <dbReference type="Proteomes" id="UP000053815"/>
    </source>
</evidence>
<feature type="compositionally biased region" description="Basic and acidic residues" evidence="1">
    <location>
        <begin position="11"/>
        <end position="21"/>
    </location>
</feature>
<evidence type="ECO:0000256" key="1">
    <source>
        <dbReference type="SAM" id="MobiDB-lite"/>
    </source>
</evidence>
<name>A0A0C9N1T6_9FUNG</name>
<dbReference type="EMBL" id="DF836500">
    <property type="protein sequence ID" value="GAN08553.1"/>
    <property type="molecule type" value="Genomic_DNA"/>
</dbReference>
<gene>
    <name evidence="2" type="ORF">MAM1_0211c08067</name>
</gene>
<sequence length="102" mass="10819">MGADNDSQTEEEAKNTKQTIKSDDIDDLVDLNWGSEPVVKSPPAAVPHINNVLDDLLSLNSTNGLSHSSGNTHDQDDIITLFGSPPLLISAATTTASSRPFC</sequence>
<organism evidence="2">
    <name type="scientific">Mucor ambiguus</name>
    <dbReference type="NCBI Taxonomy" id="91626"/>
    <lineage>
        <taxon>Eukaryota</taxon>
        <taxon>Fungi</taxon>
        <taxon>Fungi incertae sedis</taxon>
        <taxon>Mucoromycota</taxon>
        <taxon>Mucoromycotina</taxon>
        <taxon>Mucoromycetes</taxon>
        <taxon>Mucorales</taxon>
        <taxon>Mucorineae</taxon>
        <taxon>Mucoraceae</taxon>
        <taxon>Mucor</taxon>
    </lineage>
</organism>